<dbReference type="AlphaFoldDB" id="A0A1B6IYR3"/>
<dbReference type="GO" id="GO:0061630">
    <property type="term" value="F:ubiquitin protein ligase activity"/>
    <property type="evidence" value="ECO:0007669"/>
    <property type="project" value="TreeGrafter"/>
</dbReference>
<feature type="domain" description="E3 ubiquitin-protein ligase Sina-like RING finger" evidence="4">
    <location>
        <begin position="19"/>
        <end position="54"/>
    </location>
</feature>
<dbReference type="EMBL" id="GECU01015664">
    <property type="protein sequence ID" value="JAS92042.1"/>
    <property type="molecule type" value="Transcribed_RNA"/>
</dbReference>
<organism evidence="5">
    <name type="scientific">Homalodisca liturata</name>
    <dbReference type="NCBI Taxonomy" id="320908"/>
    <lineage>
        <taxon>Eukaryota</taxon>
        <taxon>Metazoa</taxon>
        <taxon>Ecdysozoa</taxon>
        <taxon>Arthropoda</taxon>
        <taxon>Hexapoda</taxon>
        <taxon>Insecta</taxon>
        <taxon>Pterygota</taxon>
        <taxon>Neoptera</taxon>
        <taxon>Paraneoptera</taxon>
        <taxon>Hemiptera</taxon>
        <taxon>Auchenorrhyncha</taxon>
        <taxon>Membracoidea</taxon>
        <taxon>Cicadellidae</taxon>
        <taxon>Cicadellinae</taxon>
        <taxon>Proconiini</taxon>
        <taxon>Homalodisca</taxon>
    </lineage>
</organism>
<keyword evidence="2" id="KW-0863">Zinc-finger</keyword>
<dbReference type="InterPro" id="IPR049548">
    <property type="entry name" value="Sina-like_RING"/>
</dbReference>
<reference evidence="5" key="1">
    <citation type="submission" date="2015-11" db="EMBL/GenBank/DDBJ databases">
        <title>De novo transcriptome assembly of four potential Pierce s Disease insect vectors from Arizona vineyards.</title>
        <authorList>
            <person name="Tassone E.E."/>
        </authorList>
    </citation>
    <scope>NUCLEOTIDE SEQUENCE</scope>
</reference>
<protein>
    <recommendedName>
        <fullName evidence="4">E3 ubiquitin-protein ligase Sina-like RING finger domain-containing protein</fullName>
    </recommendedName>
</protein>
<dbReference type="UniPathway" id="UPA00143"/>
<dbReference type="GO" id="GO:0008270">
    <property type="term" value="F:zinc ion binding"/>
    <property type="evidence" value="ECO:0007669"/>
    <property type="project" value="UniProtKB-KW"/>
</dbReference>
<dbReference type="PANTHER" id="PTHR45877">
    <property type="entry name" value="E3 UBIQUITIN-PROTEIN LIGASE SIAH2"/>
    <property type="match status" value="1"/>
</dbReference>
<dbReference type="PANTHER" id="PTHR45877:SF2">
    <property type="entry name" value="E3 UBIQUITIN-PROTEIN LIGASE SINA-RELATED"/>
    <property type="match status" value="1"/>
</dbReference>
<sequence length="261" mass="30312">MNDTELLNLIKSIDDITKCPICLLRAQPPMTACVNGHAICTKCRDILVTECPLCMQEFLTTRPHVLEQLLEVLPGMCKFASRGCTAISRFSRHEQFCKYREMRCTLGQNNLCDWKGTVKDWLIHGDDKHFFLNLQIKDQTLEIPHCLSDLSWNLKNFRFTFESNVFVLHTKRCSGELIQYIRHIPLQKPTYTYHFILSFRKNEEIIYKFPIRAASQDDREIQDNSLYSLWVPVANLQQLTNEFGTVTMNIQCAKTSIPSAK</sequence>
<dbReference type="SUPFAM" id="SSF57850">
    <property type="entry name" value="RING/U-box"/>
    <property type="match status" value="1"/>
</dbReference>
<dbReference type="SUPFAM" id="SSF49599">
    <property type="entry name" value="TRAF domain-like"/>
    <property type="match status" value="1"/>
</dbReference>
<keyword evidence="1" id="KW-0479">Metal-binding</keyword>
<dbReference type="Pfam" id="PF21362">
    <property type="entry name" value="Sina_RING"/>
    <property type="match status" value="1"/>
</dbReference>
<dbReference type="InterPro" id="IPR004162">
    <property type="entry name" value="SINA-like_animal"/>
</dbReference>
<dbReference type="GO" id="GO:0005737">
    <property type="term" value="C:cytoplasm"/>
    <property type="evidence" value="ECO:0007669"/>
    <property type="project" value="TreeGrafter"/>
</dbReference>
<name>A0A1B6IYR3_9HEMI</name>
<proteinExistence type="predicted"/>
<evidence type="ECO:0000256" key="2">
    <source>
        <dbReference type="ARBA" id="ARBA00022771"/>
    </source>
</evidence>
<dbReference type="InterPro" id="IPR013083">
    <property type="entry name" value="Znf_RING/FYVE/PHD"/>
</dbReference>
<dbReference type="Pfam" id="PF21361">
    <property type="entry name" value="Sina_ZnF"/>
    <property type="match status" value="1"/>
</dbReference>
<evidence type="ECO:0000313" key="5">
    <source>
        <dbReference type="EMBL" id="JAS92042.1"/>
    </source>
</evidence>
<dbReference type="GO" id="GO:0031624">
    <property type="term" value="F:ubiquitin conjugating enzyme binding"/>
    <property type="evidence" value="ECO:0007669"/>
    <property type="project" value="TreeGrafter"/>
</dbReference>
<dbReference type="GO" id="GO:0016567">
    <property type="term" value="P:protein ubiquitination"/>
    <property type="evidence" value="ECO:0007669"/>
    <property type="project" value="UniProtKB-UniPathway"/>
</dbReference>
<dbReference type="Gene3D" id="3.30.40.10">
    <property type="entry name" value="Zinc/RING finger domain, C3HC4 (zinc finger)"/>
    <property type="match status" value="2"/>
</dbReference>
<gene>
    <name evidence="5" type="ORF">g.12374</name>
</gene>
<evidence type="ECO:0000256" key="3">
    <source>
        <dbReference type="ARBA" id="ARBA00022833"/>
    </source>
</evidence>
<accession>A0A1B6IYR3</accession>
<dbReference type="GO" id="GO:0043161">
    <property type="term" value="P:proteasome-mediated ubiquitin-dependent protein catabolic process"/>
    <property type="evidence" value="ECO:0007669"/>
    <property type="project" value="TreeGrafter"/>
</dbReference>
<keyword evidence="3" id="KW-0862">Zinc</keyword>
<evidence type="ECO:0000256" key="1">
    <source>
        <dbReference type="ARBA" id="ARBA00022723"/>
    </source>
</evidence>
<evidence type="ECO:0000259" key="4">
    <source>
        <dbReference type="Pfam" id="PF21362"/>
    </source>
</evidence>